<dbReference type="OMA" id="ECAICSD"/>
<evidence type="ECO:0008006" key="4">
    <source>
        <dbReference type="Google" id="ProtNLM"/>
    </source>
</evidence>
<feature type="compositionally biased region" description="Basic and acidic residues" evidence="1">
    <location>
        <begin position="212"/>
        <end position="225"/>
    </location>
</feature>
<dbReference type="EMBL" id="JH711576">
    <property type="protein sequence ID" value="EIW83338.1"/>
    <property type="molecule type" value="Genomic_DNA"/>
</dbReference>
<dbReference type="GeneID" id="19205095"/>
<dbReference type="OrthoDB" id="3182995at2759"/>
<dbReference type="Proteomes" id="UP000053558">
    <property type="component" value="Unassembled WGS sequence"/>
</dbReference>
<dbReference type="AlphaFoldDB" id="A0A5M3MW02"/>
<feature type="region of interest" description="Disordered" evidence="1">
    <location>
        <begin position="192"/>
        <end position="225"/>
    </location>
</feature>
<organism evidence="2 3">
    <name type="scientific">Coniophora puteana (strain RWD-64-598)</name>
    <name type="common">Brown rot fungus</name>
    <dbReference type="NCBI Taxonomy" id="741705"/>
    <lineage>
        <taxon>Eukaryota</taxon>
        <taxon>Fungi</taxon>
        <taxon>Dikarya</taxon>
        <taxon>Basidiomycota</taxon>
        <taxon>Agaricomycotina</taxon>
        <taxon>Agaricomycetes</taxon>
        <taxon>Agaricomycetidae</taxon>
        <taxon>Boletales</taxon>
        <taxon>Coniophorineae</taxon>
        <taxon>Coniophoraceae</taxon>
        <taxon>Coniophora</taxon>
    </lineage>
</organism>
<dbReference type="KEGG" id="cput:CONPUDRAFT_164301"/>
<evidence type="ECO:0000256" key="1">
    <source>
        <dbReference type="SAM" id="MobiDB-lite"/>
    </source>
</evidence>
<dbReference type="RefSeq" id="XP_007767125.1">
    <property type="nucleotide sequence ID" value="XM_007768935.1"/>
</dbReference>
<accession>A0A5M3MW02</accession>
<reference evidence="3" key="1">
    <citation type="journal article" date="2012" name="Science">
        <title>The Paleozoic origin of enzymatic lignin decomposition reconstructed from 31 fungal genomes.</title>
        <authorList>
            <person name="Floudas D."/>
            <person name="Binder M."/>
            <person name="Riley R."/>
            <person name="Barry K."/>
            <person name="Blanchette R.A."/>
            <person name="Henrissat B."/>
            <person name="Martinez A.T."/>
            <person name="Otillar R."/>
            <person name="Spatafora J.W."/>
            <person name="Yadav J.S."/>
            <person name="Aerts A."/>
            <person name="Benoit I."/>
            <person name="Boyd A."/>
            <person name="Carlson A."/>
            <person name="Copeland A."/>
            <person name="Coutinho P.M."/>
            <person name="de Vries R.P."/>
            <person name="Ferreira P."/>
            <person name="Findley K."/>
            <person name="Foster B."/>
            <person name="Gaskell J."/>
            <person name="Glotzer D."/>
            <person name="Gorecki P."/>
            <person name="Heitman J."/>
            <person name="Hesse C."/>
            <person name="Hori C."/>
            <person name="Igarashi K."/>
            <person name="Jurgens J.A."/>
            <person name="Kallen N."/>
            <person name="Kersten P."/>
            <person name="Kohler A."/>
            <person name="Kuees U."/>
            <person name="Kumar T.K.A."/>
            <person name="Kuo A."/>
            <person name="LaButti K."/>
            <person name="Larrondo L.F."/>
            <person name="Lindquist E."/>
            <person name="Ling A."/>
            <person name="Lombard V."/>
            <person name="Lucas S."/>
            <person name="Lundell T."/>
            <person name="Martin R."/>
            <person name="McLaughlin D.J."/>
            <person name="Morgenstern I."/>
            <person name="Morin E."/>
            <person name="Murat C."/>
            <person name="Nagy L.G."/>
            <person name="Nolan M."/>
            <person name="Ohm R.A."/>
            <person name="Patyshakuliyeva A."/>
            <person name="Rokas A."/>
            <person name="Ruiz-Duenas F.J."/>
            <person name="Sabat G."/>
            <person name="Salamov A."/>
            <person name="Samejima M."/>
            <person name="Schmutz J."/>
            <person name="Slot J.C."/>
            <person name="St John F."/>
            <person name="Stenlid J."/>
            <person name="Sun H."/>
            <person name="Sun S."/>
            <person name="Syed K."/>
            <person name="Tsang A."/>
            <person name="Wiebenga A."/>
            <person name="Young D."/>
            <person name="Pisabarro A."/>
            <person name="Eastwood D.C."/>
            <person name="Martin F."/>
            <person name="Cullen D."/>
            <person name="Grigoriev I.V."/>
            <person name="Hibbett D.S."/>
        </authorList>
    </citation>
    <scope>NUCLEOTIDE SEQUENCE [LARGE SCALE GENOMIC DNA]</scope>
    <source>
        <strain evidence="3">RWD-64-598 SS2</strain>
    </source>
</reference>
<proteinExistence type="predicted"/>
<sequence>METGMMFSTLTIAGDDISSPVTLSREEDFPSHRFQARFGRCTRKPTWRSSQVPETAGHLSLRLGERISRGRSAVTYVVEVISADPEVTGTAPTYALPVDQQLCIKVARPNRCRTLAREAWFYSRLRDRTPWRQSQTVDHAAVDDDGQLQGVIAPHFYGFFAAPMSPGRLSFPPWFSQDFEPMHAPDLGYGSVADDPTCDDPLPDDGPVPETRSLDGEQRLGGKECSKWDQWSPDLDAPLLTVIVMARGGSTYTYNDHSNEATREDVLEILDDLSGALVVHGDLRPANLVRAPASTVLCSRHQRVHQWNMIDFAWSLRTDYGNLSRRWKESTKQSSEGPGHNKDDVVERRINQIRETVRKVQLIGLEHYSFDF</sequence>
<gene>
    <name evidence="2" type="ORF">CONPUDRAFT_164301</name>
</gene>
<name>A0A5M3MW02_CONPW</name>
<evidence type="ECO:0000313" key="3">
    <source>
        <dbReference type="Proteomes" id="UP000053558"/>
    </source>
</evidence>
<keyword evidence="3" id="KW-1185">Reference proteome</keyword>
<protein>
    <recommendedName>
        <fullName evidence="4">Protein kinase domain-containing protein</fullName>
    </recommendedName>
</protein>
<comment type="caution">
    <text evidence="2">The sequence shown here is derived from an EMBL/GenBank/DDBJ whole genome shotgun (WGS) entry which is preliminary data.</text>
</comment>
<evidence type="ECO:0000313" key="2">
    <source>
        <dbReference type="EMBL" id="EIW83338.1"/>
    </source>
</evidence>